<feature type="signal peptide" evidence="7">
    <location>
        <begin position="1"/>
        <end position="30"/>
    </location>
</feature>
<dbReference type="Pfam" id="PF13306">
    <property type="entry name" value="LRR_5"/>
    <property type="match status" value="1"/>
</dbReference>
<dbReference type="Pfam" id="PF07679">
    <property type="entry name" value="I-set"/>
    <property type="match status" value="1"/>
</dbReference>
<accession>A0AA88SQE6</accession>
<dbReference type="InterPro" id="IPR013783">
    <property type="entry name" value="Ig-like_fold"/>
</dbReference>
<dbReference type="SMART" id="SM00082">
    <property type="entry name" value="LRRCT"/>
    <property type="match status" value="1"/>
</dbReference>
<dbReference type="Pfam" id="PF13855">
    <property type="entry name" value="LRR_8"/>
    <property type="match status" value="1"/>
</dbReference>
<dbReference type="EMBL" id="JAUPFM010000007">
    <property type="protein sequence ID" value="KAK2847328.1"/>
    <property type="molecule type" value="Genomic_DNA"/>
</dbReference>
<dbReference type="AlphaFoldDB" id="A0AA88SQE6"/>
<dbReference type="InterPro" id="IPR007110">
    <property type="entry name" value="Ig-like_dom"/>
</dbReference>
<feature type="domain" description="Ig-like" evidence="8">
    <location>
        <begin position="596"/>
        <end position="671"/>
    </location>
</feature>
<evidence type="ECO:0000259" key="8">
    <source>
        <dbReference type="PROSITE" id="PS50835"/>
    </source>
</evidence>
<keyword evidence="1" id="KW-0433">Leucine-rich repeat</keyword>
<dbReference type="SMART" id="SM00408">
    <property type="entry name" value="IGc2"/>
    <property type="match status" value="2"/>
</dbReference>
<evidence type="ECO:0000256" key="7">
    <source>
        <dbReference type="SAM" id="SignalP"/>
    </source>
</evidence>
<dbReference type="SUPFAM" id="SSF48726">
    <property type="entry name" value="Immunoglobulin"/>
    <property type="match status" value="2"/>
</dbReference>
<dbReference type="PROSITE" id="PS50835">
    <property type="entry name" value="IG_LIKE"/>
    <property type="match status" value="2"/>
</dbReference>
<reference evidence="9" key="1">
    <citation type="submission" date="2023-07" db="EMBL/GenBank/DDBJ databases">
        <title>Chromosome-level Genome Assembly of Striped Snakehead (Channa striata).</title>
        <authorList>
            <person name="Liu H."/>
        </authorList>
    </citation>
    <scope>NUCLEOTIDE SEQUENCE</scope>
    <source>
        <strain evidence="9">Gz</strain>
        <tissue evidence="9">Muscle</tissue>
    </source>
</reference>
<evidence type="ECO:0000256" key="3">
    <source>
        <dbReference type="ARBA" id="ARBA00022737"/>
    </source>
</evidence>
<dbReference type="InterPro" id="IPR032675">
    <property type="entry name" value="LRR_dom_sf"/>
</dbReference>
<organism evidence="9 10">
    <name type="scientific">Channa striata</name>
    <name type="common">Snakehead murrel</name>
    <name type="synonym">Ophicephalus striatus</name>
    <dbReference type="NCBI Taxonomy" id="64152"/>
    <lineage>
        <taxon>Eukaryota</taxon>
        <taxon>Metazoa</taxon>
        <taxon>Chordata</taxon>
        <taxon>Craniata</taxon>
        <taxon>Vertebrata</taxon>
        <taxon>Euteleostomi</taxon>
        <taxon>Actinopterygii</taxon>
        <taxon>Neopterygii</taxon>
        <taxon>Teleostei</taxon>
        <taxon>Neoteleostei</taxon>
        <taxon>Acanthomorphata</taxon>
        <taxon>Anabantaria</taxon>
        <taxon>Anabantiformes</taxon>
        <taxon>Channoidei</taxon>
        <taxon>Channidae</taxon>
        <taxon>Channa</taxon>
    </lineage>
</organism>
<dbReference type="InterPro" id="IPR003599">
    <property type="entry name" value="Ig_sub"/>
</dbReference>
<dbReference type="InterPro" id="IPR036179">
    <property type="entry name" value="Ig-like_dom_sf"/>
</dbReference>
<proteinExistence type="predicted"/>
<name>A0AA88SQE6_CHASR</name>
<evidence type="ECO:0000256" key="6">
    <source>
        <dbReference type="SAM" id="MobiDB-lite"/>
    </source>
</evidence>
<feature type="domain" description="Ig-like" evidence="8">
    <location>
        <begin position="473"/>
        <end position="575"/>
    </location>
</feature>
<dbReference type="InterPro" id="IPR003598">
    <property type="entry name" value="Ig_sub2"/>
</dbReference>
<keyword evidence="10" id="KW-1185">Reference proteome</keyword>
<evidence type="ECO:0000313" key="9">
    <source>
        <dbReference type="EMBL" id="KAK2847328.1"/>
    </source>
</evidence>
<evidence type="ECO:0000256" key="1">
    <source>
        <dbReference type="ARBA" id="ARBA00022614"/>
    </source>
</evidence>
<keyword evidence="5" id="KW-0325">Glycoprotein</keyword>
<feature type="compositionally biased region" description="Polar residues" evidence="6">
    <location>
        <begin position="704"/>
        <end position="725"/>
    </location>
</feature>
<dbReference type="PROSITE" id="PS51257">
    <property type="entry name" value="PROKAR_LIPOPROTEIN"/>
    <property type="match status" value="1"/>
</dbReference>
<feature type="chain" id="PRO_5041701634" description="Ig-like domain-containing protein" evidence="7">
    <location>
        <begin position="31"/>
        <end position="831"/>
    </location>
</feature>
<dbReference type="PANTHER" id="PTHR45842:SF2">
    <property type="entry name" value="IMMUNOGLOBULIN SUPERFAMILY MEMBER 10"/>
    <property type="match status" value="1"/>
</dbReference>
<evidence type="ECO:0000256" key="2">
    <source>
        <dbReference type="ARBA" id="ARBA00022729"/>
    </source>
</evidence>
<dbReference type="FunFam" id="3.80.10.10:FF:000082">
    <property type="entry name" value="Leucine-rich repeat-containing 24"/>
    <property type="match status" value="1"/>
</dbReference>
<dbReference type="PROSITE" id="PS51450">
    <property type="entry name" value="LRR"/>
    <property type="match status" value="1"/>
</dbReference>
<dbReference type="SMART" id="SM00409">
    <property type="entry name" value="IG"/>
    <property type="match status" value="2"/>
</dbReference>
<dbReference type="InterPro" id="IPR050467">
    <property type="entry name" value="LRFN"/>
</dbReference>
<evidence type="ECO:0000256" key="4">
    <source>
        <dbReference type="ARBA" id="ARBA00023157"/>
    </source>
</evidence>
<sequence length="831" mass="93459">MSRCVCGAPYLWICLPVALLLVAAVLPASGGCPKPCACSGPAEVRCAFKHLTAVPEHLQAAVERMNLGYNSITVLRENDLSGLENLEQLMLHSNAIHSIEDRAFQDLKLLQVLKMSHNKVKEIRKETFKGLASLLRLHLDHNNIEFINPEAFYGLTNLQLVNLDGNHLQQLHPDTFITMRHSQVFKLSSIRNIHLSDNLLTTLPADMFSGCSQLENVFLHGNPWTCDCRMKWFPVWAQRNTGVLKCKQDRRYPRGQLCPVCQSPSHSHNQQIDLLPSDAFTCVKPWIEPHLKQKNISLDEGDFTPVSPKDFIAPLGSIELNLADQFHSDVSLSCTVQRPSAFENLTQTLEEEEGHNVTMLSTAITTYLVCNTDYEHIQQLWQILAAYSDSPMRLERGLMLARSPEMMYSYSQIKTKEGDEEIHTNIEAEVKATPAWLMQGEVSFQLDRTTTTYSTMHIKYQSVVNLRVEGTSPKRDRYSWTMISRDNQTKTEHTVLVGGVAQLNCHVQGEPKPLMEWILPDGSKVRAPFSSDDRRIIITAEGKLTLRGADASDTGLYRCIATNYLDADILVFRVTVLSLDVEEADVNGVQVSKLLGENLEFDCSSSGSPEASIHWILPDNSVLVESYAYRKLYKNGTLLIQGLTARDRGFYRCLAANHLGVDLLVSQVTLNEEKPNVMILDSEGSGMNMEDKVGRSLTERTVTLNEIPSSSPFDSKSQESKTVTSDRPYPRLRLQDRYRGGSRVRLGQRRIGTGNRRIWSSRVFDQASRKVDPHKFAELMKKAQGGSKINSGAEKERETYKTQMALSNSFLVMVKMVLVKTILLQSQGKNL</sequence>
<dbReference type="InterPro" id="IPR026906">
    <property type="entry name" value="LRR_5"/>
</dbReference>
<evidence type="ECO:0000313" key="10">
    <source>
        <dbReference type="Proteomes" id="UP001187415"/>
    </source>
</evidence>
<feature type="region of interest" description="Disordered" evidence="6">
    <location>
        <begin position="704"/>
        <end position="726"/>
    </location>
</feature>
<dbReference type="InterPro" id="IPR013098">
    <property type="entry name" value="Ig_I-set"/>
</dbReference>
<dbReference type="Pfam" id="PF13927">
    <property type="entry name" value="Ig_3"/>
    <property type="match status" value="1"/>
</dbReference>
<comment type="caution">
    <text evidence="9">The sequence shown here is derived from an EMBL/GenBank/DDBJ whole genome shotgun (WGS) entry which is preliminary data.</text>
</comment>
<protein>
    <recommendedName>
        <fullName evidence="8">Ig-like domain-containing protein</fullName>
    </recommendedName>
</protein>
<dbReference type="Gene3D" id="3.80.10.10">
    <property type="entry name" value="Ribonuclease Inhibitor"/>
    <property type="match status" value="2"/>
</dbReference>
<dbReference type="SMART" id="SM00369">
    <property type="entry name" value="LRR_TYP"/>
    <property type="match status" value="5"/>
</dbReference>
<dbReference type="SUPFAM" id="SSF52058">
    <property type="entry name" value="L domain-like"/>
    <property type="match status" value="1"/>
</dbReference>
<dbReference type="Gene3D" id="2.60.40.10">
    <property type="entry name" value="Immunoglobulins"/>
    <property type="match status" value="2"/>
</dbReference>
<dbReference type="InterPro" id="IPR001611">
    <property type="entry name" value="Leu-rich_rpt"/>
</dbReference>
<keyword evidence="4" id="KW-1015">Disulfide bond</keyword>
<keyword evidence="3" id="KW-0677">Repeat</keyword>
<gene>
    <name evidence="9" type="ORF">Q5P01_010327</name>
</gene>
<dbReference type="PANTHER" id="PTHR45842">
    <property type="entry name" value="SYNAPTIC ADHESION-LIKE MOLECULE SALM"/>
    <property type="match status" value="1"/>
</dbReference>
<evidence type="ECO:0000256" key="5">
    <source>
        <dbReference type="ARBA" id="ARBA00023180"/>
    </source>
</evidence>
<dbReference type="InterPro" id="IPR000483">
    <property type="entry name" value="Cys-rich_flank_reg_C"/>
</dbReference>
<keyword evidence="2 7" id="KW-0732">Signal</keyword>
<dbReference type="InterPro" id="IPR003591">
    <property type="entry name" value="Leu-rich_rpt_typical-subtyp"/>
</dbReference>
<dbReference type="Proteomes" id="UP001187415">
    <property type="component" value="Unassembled WGS sequence"/>
</dbReference>